<dbReference type="PANTHER" id="PTHR42933:SF4">
    <property type="entry name" value="TYPE I RESTRICTION ENZYME ECOKI METHYLASE SUBUNIT"/>
    <property type="match status" value="1"/>
</dbReference>
<dbReference type="Gene3D" id="3.40.50.150">
    <property type="entry name" value="Vaccinia Virus protein VP39"/>
    <property type="match status" value="1"/>
</dbReference>
<evidence type="ECO:0000256" key="2">
    <source>
        <dbReference type="ARBA" id="ARBA00011900"/>
    </source>
</evidence>
<dbReference type="PROSITE" id="PS00092">
    <property type="entry name" value="N6_MTASE"/>
    <property type="match status" value="1"/>
</dbReference>
<proteinExistence type="inferred from homology"/>
<dbReference type="GO" id="GO:0009007">
    <property type="term" value="F:site-specific DNA-methyltransferase (adenine-specific) activity"/>
    <property type="evidence" value="ECO:0007669"/>
    <property type="project" value="UniProtKB-EC"/>
</dbReference>
<keyword evidence="3 10" id="KW-0489">Methyltransferase</keyword>
<reference evidence="10 11" key="1">
    <citation type="submission" date="2023-04" db="EMBL/GenBank/DDBJ databases">
        <title>Forest soil microbial communities from Buena Vista Peninsula, Colon Province, Panama.</title>
        <authorList>
            <person name="Bouskill N."/>
        </authorList>
    </citation>
    <scope>NUCLEOTIDE SEQUENCE [LARGE SCALE GENOMIC DNA]</scope>
    <source>
        <strain evidence="10 11">AC80</strain>
    </source>
</reference>
<evidence type="ECO:0000256" key="4">
    <source>
        <dbReference type="ARBA" id="ARBA00022679"/>
    </source>
</evidence>
<protein>
    <recommendedName>
        <fullName evidence="2">site-specific DNA-methyltransferase (adenine-specific)</fullName>
        <ecNumber evidence="2">2.1.1.72</ecNumber>
    </recommendedName>
</protein>
<dbReference type="InterPro" id="IPR022749">
    <property type="entry name" value="D12N6_MeTrfase_N"/>
</dbReference>
<dbReference type="EC" id="2.1.1.72" evidence="2"/>
<comment type="similarity">
    <text evidence="1">Belongs to the N(4)/N(6)-methyltransferase family.</text>
</comment>
<evidence type="ECO:0000259" key="8">
    <source>
        <dbReference type="Pfam" id="PF02384"/>
    </source>
</evidence>
<name>A0ABT6L878_9MYCO</name>
<evidence type="ECO:0000256" key="3">
    <source>
        <dbReference type="ARBA" id="ARBA00022603"/>
    </source>
</evidence>
<evidence type="ECO:0000256" key="6">
    <source>
        <dbReference type="ARBA" id="ARBA00022747"/>
    </source>
</evidence>
<dbReference type="Gene3D" id="1.20.1260.30">
    <property type="match status" value="1"/>
</dbReference>
<dbReference type="Pfam" id="PF12161">
    <property type="entry name" value="HsdM_N"/>
    <property type="match status" value="1"/>
</dbReference>
<keyword evidence="5" id="KW-0949">S-adenosyl-L-methionine</keyword>
<evidence type="ECO:0000256" key="7">
    <source>
        <dbReference type="ARBA" id="ARBA00047942"/>
    </source>
</evidence>
<dbReference type="SUPFAM" id="SSF53335">
    <property type="entry name" value="S-adenosyl-L-methionine-dependent methyltransferases"/>
    <property type="match status" value="1"/>
</dbReference>
<dbReference type="Proteomes" id="UP001160130">
    <property type="component" value="Unassembled WGS sequence"/>
</dbReference>
<dbReference type="InterPro" id="IPR029063">
    <property type="entry name" value="SAM-dependent_MTases_sf"/>
</dbReference>
<comment type="caution">
    <text evidence="10">The sequence shown here is derived from an EMBL/GenBank/DDBJ whole genome shotgun (WGS) entry which is preliminary data.</text>
</comment>
<feature type="domain" description="DNA methylase adenine-specific" evidence="8">
    <location>
        <begin position="138"/>
        <end position="442"/>
    </location>
</feature>
<dbReference type="InterPro" id="IPR038333">
    <property type="entry name" value="T1MK-like_N_sf"/>
</dbReference>
<evidence type="ECO:0000259" key="9">
    <source>
        <dbReference type="Pfam" id="PF12161"/>
    </source>
</evidence>
<comment type="catalytic activity">
    <reaction evidence="7">
        <text>a 2'-deoxyadenosine in DNA + S-adenosyl-L-methionine = an N(6)-methyl-2'-deoxyadenosine in DNA + S-adenosyl-L-homocysteine + H(+)</text>
        <dbReference type="Rhea" id="RHEA:15197"/>
        <dbReference type="Rhea" id="RHEA-COMP:12418"/>
        <dbReference type="Rhea" id="RHEA-COMP:12419"/>
        <dbReference type="ChEBI" id="CHEBI:15378"/>
        <dbReference type="ChEBI" id="CHEBI:57856"/>
        <dbReference type="ChEBI" id="CHEBI:59789"/>
        <dbReference type="ChEBI" id="CHEBI:90615"/>
        <dbReference type="ChEBI" id="CHEBI:90616"/>
        <dbReference type="EC" id="2.1.1.72"/>
    </reaction>
</comment>
<keyword evidence="6" id="KW-0680">Restriction system</keyword>
<evidence type="ECO:0000256" key="5">
    <source>
        <dbReference type="ARBA" id="ARBA00022691"/>
    </source>
</evidence>
<evidence type="ECO:0000313" key="10">
    <source>
        <dbReference type="EMBL" id="MDH6199083.1"/>
    </source>
</evidence>
<feature type="domain" description="N6 adenine-specific DNA methyltransferase N-terminal" evidence="9">
    <location>
        <begin position="7"/>
        <end position="128"/>
    </location>
</feature>
<evidence type="ECO:0000313" key="11">
    <source>
        <dbReference type="Proteomes" id="UP001160130"/>
    </source>
</evidence>
<dbReference type="EMBL" id="JARXVE010000014">
    <property type="protein sequence ID" value="MDH6199083.1"/>
    <property type="molecule type" value="Genomic_DNA"/>
</dbReference>
<dbReference type="InterPro" id="IPR002052">
    <property type="entry name" value="DNA_methylase_N6_adenine_CS"/>
</dbReference>
<organism evidence="10 11">
    <name type="scientific">Mycolicibacterium frederiksbergense</name>
    <dbReference type="NCBI Taxonomy" id="117567"/>
    <lineage>
        <taxon>Bacteria</taxon>
        <taxon>Bacillati</taxon>
        <taxon>Actinomycetota</taxon>
        <taxon>Actinomycetes</taxon>
        <taxon>Mycobacteriales</taxon>
        <taxon>Mycobacteriaceae</taxon>
        <taxon>Mycolicibacterium</taxon>
    </lineage>
</organism>
<keyword evidence="11" id="KW-1185">Reference proteome</keyword>
<keyword evidence="4 10" id="KW-0808">Transferase</keyword>
<dbReference type="PRINTS" id="PR00507">
    <property type="entry name" value="N12N6MTFRASE"/>
</dbReference>
<gene>
    <name evidence="10" type="ORF">M2272_005750</name>
</gene>
<evidence type="ECO:0000256" key="1">
    <source>
        <dbReference type="ARBA" id="ARBA00006594"/>
    </source>
</evidence>
<dbReference type="PANTHER" id="PTHR42933">
    <property type="entry name" value="SLR6095 PROTEIN"/>
    <property type="match status" value="1"/>
</dbReference>
<dbReference type="Pfam" id="PF02384">
    <property type="entry name" value="N6_Mtase"/>
    <property type="match status" value="1"/>
</dbReference>
<dbReference type="InterPro" id="IPR051537">
    <property type="entry name" value="DNA_Adenine_Mtase"/>
</dbReference>
<dbReference type="RefSeq" id="WP_280835643.1">
    <property type="nucleotide sequence ID" value="NZ_JARXVE010000014.1"/>
</dbReference>
<dbReference type="InterPro" id="IPR003356">
    <property type="entry name" value="DNA_methylase_A-5"/>
</dbReference>
<sequence>MISSTLIKSIQDIMRQDDGVDGDAQRLSQLVWMVFLKILDDTEQELELMADGYAPAVPKKYQWRTWAADCEGLTGEDLNQFVNNDLFPGLRSLDGGANPRTLIVREAFEDSYNYMKSGTLLRQVINKVNSIDFNSRSDRHQFNDLYEKLLKDLQSAGNSGEYYTPRALTEFIVEMVDPRLGDIVFDPACGTGGFLANAIDHVRSQVRTAEDEATLQVSIRGTEKKQLPHLLCLTNMILHGFDAPVSIRRGNTLSRPLRNYGPADRVDVVVTNPPFGGIEESGIEQNFPESVRTRETADLFLVLIMRLLKPGGRAGIVLPDGTLFGEGVKTRIKETFLNECNLHTIVRIPGSAFAPYTPIATNLLFFSKGAPTKEVWYYEHRLPVGIKAYSKTKPIQSAEFSPERAWWNNRTEHDHAWCVTIDEIKKRDYNLDIRNPHVSDDERQTPLELMEAYRLQQSAVACAIADIRHLLEETLAQRAL</sequence>
<accession>A0ABT6L878</accession>
<dbReference type="GO" id="GO:0032259">
    <property type="term" value="P:methylation"/>
    <property type="evidence" value="ECO:0007669"/>
    <property type="project" value="UniProtKB-KW"/>
</dbReference>